<accession>A0A3P7QB10</accession>
<keyword evidence="2" id="KW-0723">Serine/threonine-protein kinase</keyword>
<dbReference type="OrthoDB" id="647at2759"/>
<gene>
    <name evidence="8" type="ORF">GPUH_LOCUS16425</name>
</gene>
<proteinExistence type="inferred from homology"/>
<evidence type="ECO:0000256" key="1">
    <source>
        <dbReference type="ARBA" id="ARBA00006485"/>
    </source>
</evidence>
<evidence type="ECO:0000256" key="4">
    <source>
        <dbReference type="ARBA" id="ARBA00022741"/>
    </source>
</evidence>
<evidence type="ECO:0000256" key="5">
    <source>
        <dbReference type="ARBA" id="ARBA00022777"/>
    </source>
</evidence>
<keyword evidence="9" id="KW-1185">Reference proteome</keyword>
<dbReference type="InterPro" id="IPR050108">
    <property type="entry name" value="CDK"/>
</dbReference>
<keyword evidence="6" id="KW-0067">ATP-binding</keyword>
<dbReference type="Gene3D" id="1.10.510.10">
    <property type="entry name" value="Transferase(Phosphotransferase) domain 1"/>
    <property type="match status" value="2"/>
</dbReference>
<organism evidence="8 9">
    <name type="scientific">Gongylonema pulchrum</name>
    <dbReference type="NCBI Taxonomy" id="637853"/>
    <lineage>
        <taxon>Eukaryota</taxon>
        <taxon>Metazoa</taxon>
        <taxon>Ecdysozoa</taxon>
        <taxon>Nematoda</taxon>
        <taxon>Chromadorea</taxon>
        <taxon>Rhabditida</taxon>
        <taxon>Spirurina</taxon>
        <taxon>Spiruromorpha</taxon>
        <taxon>Spiruroidea</taxon>
        <taxon>Gongylonematidae</taxon>
        <taxon>Gongylonema</taxon>
    </lineage>
</organism>
<dbReference type="InterPro" id="IPR000719">
    <property type="entry name" value="Prot_kinase_dom"/>
</dbReference>
<dbReference type="Pfam" id="PF00069">
    <property type="entry name" value="Pkinase"/>
    <property type="match status" value="2"/>
</dbReference>
<sequence length="468" mass="53939">MLKCPYEHCENESFQEIVIGSNMDKIYLVMDYVEHDMKTLMDSMFARGKRFRTGFVIESVCMVNVSGEIKTLLRQLLSGVAHMHDQWILHRDLKSSNLLLSHKGILKIGDFGLSREFGDPLKPYTPIVVTLWYRSPELLLGLKVSFWKIHMCCFPLFPAIDCKFQIGDFGLSREFGDPLKPYTPIVVTLWYRSPELLLGLKVKSFWKIHICCFPLFPISPIDCSSIHTFFSHLQEYSTFVDMWSCGCIFAEFFKLKSIFPGKGEIDQINKIFMGLGTPNENIWPGYSSLPVVRKMKFEHYEPGELEKKFPPSLIDESGLQFIKQMLTYDPNKRITARNALHHEWFDRYPPPVPPELFPTWPAKSEMGRPVVKGPVVKPPSVNDKLVFALPLDDTHELAVGYNLAYGSLCSMFTVQNAKLYKELKIEPKKESFALKFDVQNAKLYKELKIEPKKESFALKFDVLAAKFK</sequence>
<comment type="similarity">
    <text evidence="1">Belongs to the protein kinase superfamily. CMGC Ser/Thr protein kinase family. CDC2/CDKX subfamily.</text>
</comment>
<protein>
    <recommendedName>
        <fullName evidence="7">Protein kinase domain-containing protein</fullName>
    </recommendedName>
</protein>
<evidence type="ECO:0000256" key="3">
    <source>
        <dbReference type="ARBA" id="ARBA00022679"/>
    </source>
</evidence>
<feature type="domain" description="Protein kinase" evidence="7">
    <location>
        <begin position="1"/>
        <end position="345"/>
    </location>
</feature>
<name>A0A3P7QB10_9BILA</name>
<dbReference type="AlphaFoldDB" id="A0A3P7QB10"/>
<dbReference type="EMBL" id="UYRT01083739">
    <property type="protein sequence ID" value="VDN27866.1"/>
    <property type="molecule type" value="Genomic_DNA"/>
</dbReference>
<dbReference type="SUPFAM" id="SSF56112">
    <property type="entry name" value="Protein kinase-like (PK-like)"/>
    <property type="match status" value="2"/>
</dbReference>
<keyword evidence="3" id="KW-0808">Transferase</keyword>
<dbReference type="SMART" id="SM00220">
    <property type="entry name" value="S_TKc"/>
    <property type="match status" value="1"/>
</dbReference>
<evidence type="ECO:0000313" key="8">
    <source>
        <dbReference type="EMBL" id="VDN27866.1"/>
    </source>
</evidence>
<dbReference type="GO" id="GO:0005634">
    <property type="term" value="C:nucleus"/>
    <property type="evidence" value="ECO:0007669"/>
    <property type="project" value="TreeGrafter"/>
</dbReference>
<evidence type="ECO:0000256" key="2">
    <source>
        <dbReference type="ARBA" id="ARBA00022527"/>
    </source>
</evidence>
<evidence type="ECO:0000313" key="9">
    <source>
        <dbReference type="Proteomes" id="UP000271098"/>
    </source>
</evidence>
<dbReference type="GO" id="GO:0007346">
    <property type="term" value="P:regulation of mitotic cell cycle"/>
    <property type="evidence" value="ECO:0007669"/>
    <property type="project" value="TreeGrafter"/>
</dbReference>
<reference evidence="8 9" key="1">
    <citation type="submission" date="2018-11" db="EMBL/GenBank/DDBJ databases">
        <authorList>
            <consortium name="Pathogen Informatics"/>
        </authorList>
    </citation>
    <scope>NUCLEOTIDE SEQUENCE [LARGE SCALE GENOMIC DNA]</scope>
</reference>
<dbReference type="PROSITE" id="PS50011">
    <property type="entry name" value="PROTEIN_KINASE_DOM"/>
    <property type="match status" value="1"/>
</dbReference>
<keyword evidence="4" id="KW-0547">Nucleotide-binding</keyword>
<evidence type="ECO:0000256" key="6">
    <source>
        <dbReference type="ARBA" id="ARBA00022840"/>
    </source>
</evidence>
<dbReference type="InterPro" id="IPR011009">
    <property type="entry name" value="Kinase-like_dom_sf"/>
</dbReference>
<dbReference type="PANTHER" id="PTHR24056">
    <property type="entry name" value="CELL DIVISION PROTEIN KINASE"/>
    <property type="match status" value="1"/>
</dbReference>
<dbReference type="Gene3D" id="3.30.200.20">
    <property type="entry name" value="Phosphorylase Kinase, domain 1"/>
    <property type="match status" value="1"/>
</dbReference>
<dbReference type="PANTHER" id="PTHR24056:SF107">
    <property type="entry name" value="CYCLIN-DEPENDENT KINASE 11A-RELATED"/>
    <property type="match status" value="1"/>
</dbReference>
<dbReference type="Proteomes" id="UP000271098">
    <property type="component" value="Unassembled WGS sequence"/>
</dbReference>
<dbReference type="InterPro" id="IPR008271">
    <property type="entry name" value="Ser/Thr_kinase_AS"/>
</dbReference>
<dbReference type="GO" id="GO:0005524">
    <property type="term" value="F:ATP binding"/>
    <property type="evidence" value="ECO:0007669"/>
    <property type="project" value="UniProtKB-KW"/>
</dbReference>
<dbReference type="GO" id="GO:0004674">
    <property type="term" value="F:protein serine/threonine kinase activity"/>
    <property type="evidence" value="ECO:0007669"/>
    <property type="project" value="UniProtKB-KW"/>
</dbReference>
<keyword evidence="5" id="KW-0418">Kinase</keyword>
<dbReference type="PROSITE" id="PS00108">
    <property type="entry name" value="PROTEIN_KINASE_ST"/>
    <property type="match status" value="1"/>
</dbReference>
<evidence type="ECO:0000259" key="7">
    <source>
        <dbReference type="PROSITE" id="PS50011"/>
    </source>
</evidence>